<feature type="transmembrane region" description="Helical" evidence="1">
    <location>
        <begin position="7"/>
        <end position="24"/>
    </location>
</feature>
<dbReference type="GO" id="GO:0016810">
    <property type="term" value="F:hydrolase activity, acting on carbon-nitrogen (but not peptide) bonds"/>
    <property type="evidence" value="ECO:0007669"/>
    <property type="project" value="InterPro"/>
</dbReference>
<keyword evidence="1" id="KW-1133">Transmembrane helix</keyword>
<evidence type="ECO:0000313" key="3">
    <source>
        <dbReference type="EMBL" id="KFB01130.1"/>
    </source>
</evidence>
<evidence type="ECO:0000313" key="4">
    <source>
        <dbReference type="Proteomes" id="UP000028521"/>
    </source>
</evidence>
<evidence type="ECO:0000256" key="1">
    <source>
        <dbReference type="SAM" id="Phobius"/>
    </source>
</evidence>
<keyword evidence="1" id="KW-0812">Transmembrane</keyword>
<dbReference type="Gene3D" id="3.20.20.370">
    <property type="entry name" value="Glycoside hydrolase/deacetylase"/>
    <property type="match status" value="1"/>
</dbReference>
<accession>A0A084TK94</accession>
<sequence>MLTFKTVTRFTCAFLAVCLCFFFLSIVPFWVIFIGLALWLVLTGLGSGLIGWNYHFNSVLSNPNEAQNRVAITFDDGPNQNMTPKVLDALDKYNAKATFFCIGKHIETSPNIFKTIINKGHTIGNHTYSHANTFGFFSTKKVIAELQQTNTVIFNHAGIKPILYRPAFGVTNPNIKRAIARLNLTSVGWNKRALDTTSLSETAILKRITTNLQPGDIILLHDTSEKSLRVLEQLLLFLQKRNLKSVTVDQLCNLTPYA</sequence>
<dbReference type="eggNOG" id="COG0726">
    <property type="taxonomic scope" value="Bacteria"/>
</dbReference>
<dbReference type="PANTHER" id="PTHR10587">
    <property type="entry name" value="GLYCOSYL TRANSFERASE-RELATED"/>
    <property type="match status" value="1"/>
</dbReference>
<dbReference type="RefSeq" id="WP_036119851.1">
    <property type="nucleotide sequence ID" value="NZ_BMET01000001.1"/>
</dbReference>
<dbReference type="InterPro" id="IPR050248">
    <property type="entry name" value="Polysacc_deacetylase_ArnD"/>
</dbReference>
<comment type="caution">
    <text evidence="3">The sequence shown here is derived from an EMBL/GenBank/DDBJ whole genome shotgun (WGS) entry which is preliminary data.</text>
</comment>
<gene>
    <name evidence="3" type="ORF">IA57_04665</name>
</gene>
<feature type="domain" description="NodB homology" evidence="2">
    <location>
        <begin position="68"/>
        <end position="246"/>
    </location>
</feature>
<dbReference type="STRING" id="1197477.IA57_04665"/>
<keyword evidence="1" id="KW-0472">Membrane</keyword>
<dbReference type="OrthoDB" id="9812065at2"/>
<evidence type="ECO:0000259" key="2">
    <source>
        <dbReference type="PROSITE" id="PS51677"/>
    </source>
</evidence>
<organism evidence="3 4">
    <name type="scientific">Mangrovimonas yunxiaonensis</name>
    <dbReference type="NCBI Taxonomy" id="1197477"/>
    <lineage>
        <taxon>Bacteria</taxon>
        <taxon>Pseudomonadati</taxon>
        <taxon>Bacteroidota</taxon>
        <taxon>Flavobacteriia</taxon>
        <taxon>Flavobacteriales</taxon>
        <taxon>Flavobacteriaceae</taxon>
        <taxon>Mangrovimonas</taxon>
    </lineage>
</organism>
<dbReference type="Proteomes" id="UP000028521">
    <property type="component" value="Unassembled WGS sequence"/>
</dbReference>
<dbReference type="InterPro" id="IPR002509">
    <property type="entry name" value="NODB_dom"/>
</dbReference>
<keyword evidence="4" id="KW-1185">Reference proteome</keyword>
<proteinExistence type="predicted"/>
<dbReference type="AlphaFoldDB" id="A0A084TK94"/>
<dbReference type="Pfam" id="PF01522">
    <property type="entry name" value="Polysacc_deac_1"/>
    <property type="match status" value="1"/>
</dbReference>
<reference evidence="3 4" key="1">
    <citation type="journal article" date="2014" name="Genome Announc.">
        <title>Draft Genome Sequence of the Algicidal Bacterium Mangrovimonas yunxiaonensis Strain LY01.</title>
        <authorList>
            <person name="Li Y."/>
            <person name="Zhu H."/>
            <person name="Li C."/>
            <person name="Zhang H."/>
            <person name="Chen Z."/>
            <person name="Zheng W."/>
            <person name="Xu H."/>
            <person name="Zheng T."/>
        </authorList>
    </citation>
    <scope>NUCLEOTIDE SEQUENCE [LARGE SCALE GENOMIC DNA]</scope>
    <source>
        <strain evidence="3 4">LY01</strain>
    </source>
</reference>
<protein>
    <submittedName>
        <fullName evidence="3">Polysaccharide deacetylase</fullName>
    </submittedName>
</protein>
<dbReference type="EMBL" id="JPFK01000005">
    <property type="protein sequence ID" value="KFB01130.1"/>
    <property type="molecule type" value="Genomic_DNA"/>
</dbReference>
<dbReference type="PANTHER" id="PTHR10587:SF137">
    <property type="entry name" value="4-DEOXY-4-FORMAMIDO-L-ARABINOSE-PHOSPHOUNDECAPRENOL DEFORMYLASE ARND-RELATED"/>
    <property type="match status" value="1"/>
</dbReference>
<dbReference type="PROSITE" id="PS51677">
    <property type="entry name" value="NODB"/>
    <property type="match status" value="1"/>
</dbReference>
<reference evidence="4" key="2">
    <citation type="submission" date="2014-07" db="EMBL/GenBank/DDBJ databases">
        <title>Genome sequence of Mangrovimonas yunxiaonensis.</title>
        <authorList>
            <person name="Li Y."/>
            <person name="Zheng T."/>
        </authorList>
    </citation>
    <scope>NUCLEOTIDE SEQUENCE [LARGE SCALE GENOMIC DNA]</scope>
    <source>
        <strain evidence="4">LY01</strain>
    </source>
</reference>
<dbReference type="GO" id="GO:0005975">
    <property type="term" value="P:carbohydrate metabolic process"/>
    <property type="evidence" value="ECO:0007669"/>
    <property type="project" value="InterPro"/>
</dbReference>
<dbReference type="CDD" id="cd10917">
    <property type="entry name" value="CE4_NodB_like_6s_7s"/>
    <property type="match status" value="1"/>
</dbReference>
<dbReference type="InterPro" id="IPR011330">
    <property type="entry name" value="Glyco_hydro/deAcase_b/a-brl"/>
</dbReference>
<name>A0A084TK94_9FLAO</name>
<dbReference type="SUPFAM" id="SSF88713">
    <property type="entry name" value="Glycoside hydrolase/deacetylase"/>
    <property type="match status" value="1"/>
</dbReference>